<keyword evidence="4" id="KW-0418">Kinase</keyword>
<dbReference type="EMBL" id="KB909456">
    <property type="protein sequence ID" value="EOB12105.1"/>
    <property type="molecule type" value="Genomic_DNA"/>
</dbReference>
<dbReference type="Pfam" id="PF01214">
    <property type="entry name" value="CK_II_beta"/>
    <property type="match status" value="1"/>
</dbReference>
<protein>
    <recommendedName>
        <fullName evidence="3">Casein kinase II subunit beta</fullName>
        <shortName evidence="3">CK II beta</shortName>
    </recommendedName>
</protein>
<keyword evidence="5" id="KW-1185">Reference proteome</keyword>
<dbReference type="Gene3D" id="2.20.25.20">
    <property type="match status" value="1"/>
</dbReference>
<comment type="subunit">
    <text evidence="3">Tetramer of two alpha and two beta subunits.</text>
</comment>
<comment type="function">
    <text evidence="2 3">Regulatory subunit of casein kinase II/CK2. As part of the kinase complex regulates the basal catalytic activity of the alpha subunit a constitutively active serine/threonine-protein kinase that phosphorylates a large number of substrates containing acidic residues C-terminal to the phosphorylated serine or threonine.</text>
</comment>
<dbReference type="PRINTS" id="PR00472">
    <property type="entry name" value="CASNKINASEII"/>
</dbReference>
<sequence length="203" mass="23559">MIEKNKNYEMVDSEESEGFYWVGEFFKKKENSYLARVDDVFIEDNFNLVGLSKIIENLKRSYNAILDKGKSQDFIEESSLYHLIHQRYITSMTGLDDILEKVMNKEYGICPRIGCGTKLIPYGDSTDPHISGTKVFCYVCECLYTPKGPLKGLDGCAWGNSFPMFLMISFPYKFKRKNVTPFKPRLYGFRVIVQDMDDSFDEE</sequence>
<dbReference type="InterPro" id="IPR016149">
    <property type="entry name" value="Casein_kin_II_reg-sub_N"/>
</dbReference>
<proteinExistence type="inferred from homology"/>
<gene>
    <name evidence="4" type="primary">CSK2B</name>
    <name evidence="4" type="ORF">NBO_549g0005</name>
</gene>
<evidence type="ECO:0000256" key="3">
    <source>
        <dbReference type="RuleBase" id="RU361268"/>
    </source>
</evidence>
<accession>R0MDF3</accession>
<dbReference type="VEuPathDB" id="MicrosporidiaDB:NBO_549g0005"/>
<evidence type="ECO:0000313" key="5">
    <source>
        <dbReference type="Proteomes" id="UP000016927"/>
    </source>
</evidence>
<reference evidence="4 5" key="1">
    <citation type="journal article" date="2013" name="BMC Genomics">
        <title>Comparative genomics of parasitic silkworm microsporidia reveal an association between genome expansion and host adaptation.</title>
        <authorList>
            <person name="Pan G."/>
            <person name="Xu J."/>
            <person name="Li T."/>
            <person name="Xia Q."/>
            <person name="Liu S.L."/>
            <person name="Zhang G."/>
            <person name="Li S."/>
            <person name="Li C."/>
            <person name="Liu H."/>
            <person name="Yang L."/>
            <person name="Liu T."/>
            <person name="Zhang X."/>
            <person name="Wu Z."/>
            <person name="Fan W."/>
            <person name="Dang X."/>
            <person name="Xiang H."/>
            <person name="Tao M."/>
            <person name="Li Y."/>
            <person name="Hu J."/>
            <person name="Li Z."/>
            <person name="Lin L."/>
            <person name="Luo J."/>
            <person name="Geng L."/>
            <person name="Wang L."/>
            <person name="Long M."/>
            <person name="Wan Y."/>
            <person name="He N."/>
            <person name="Zhang Z."/>
            <person name="Lu C."/>
            <person name="Keeling P.J."/>
            <person name="Wang J."/>
            <person name="Xiang Z."/>
            <person name="Zhou Z."/>
        </authorList>
    </citation>
    <scope>NUCLEOTIDE SEQUENCE [LARGE SCALE GENOMIC DNA]</scope>
    <source>
        <strain evidence="5">CQ1 / CVCC 102059</strain>
    </source>
</reference>
<evidence type="ECO:0000313" key="4">
    <source>
        <dbReference type="EMBL" id="EOB12105.1"/>
    </source>
</evidence>
<dbReference type="GO" id="GO:0016301">
    <property type="term" value="F:kinase activity"/>
    <property type="evidence" value="ECO:0007669"/>
    <property type="project" value="UniProtKB-KW"/>
</dbReference>
<dbReference type="STRING" id="578461.R0MDF3"/>
<dbReference type="GO" id="GO:0005956">
    <property type="term" value="C:protein kinase CK2 complex"/>
    <property type="evidence" value="ECO:0007669"/>
    <property type="project" value="UniProtKB-UniRule"/>
</dbReference>
<evidence type="ECO:0000256" key="1">
    <source>
        <dbReference type="ARBA" id="ARBA00006941"/>
    </source>
</evidence>
<evidence type="ECO:0000256" key="2">
    <source>
        <dbReference type="ARBA" id="ARBA00045899"/>
    </source>
</evidence>
<dbReference type="AlphaFoldDB" id="R0MDF3"/>
<dbReference type="InterPro" id="IPR035991">
    <property type="entry name" value="Casein_kinase_II_beta-like"/>
</dbReference>
<dbReference type="PANTHER" id="PTHR11740:SF0">
    <property type="entry name" value="CASEIN KINASE II SUBUNIT BETA"/>
    <property type="match status" value="1"/>
</dbReference>
<dbReference type="Gene3D" id="1.10.1820.10">
    <property type="entry name" value="protein kinase ck2 holoenzyme, chain C, domain 1"/>
    <property type="match status" value="1"/>
</dbReference>
<organism evidence="4 5">
    <name type="scientific">Nosema bombycis (strain CQ1 / CVCC 102059)</name>
    <name type="common">Microsporidian parasite</name>
    <name type="synonym">Pebrine of silkworm</name>
    <dbReference type="NCBI Taxonomy" id="578461"/>
    <lineage>
        <taxon>Eukaryota</taxon>
        <taxon>Fungi</taxon>
        <taxon>Fungi incertae sedis</taxon>
        <taxon>Microsporidia</taxon>
        <taxon>Nosematidae</taxon>
        <taxon>Nosema</taxon>
    </lineage>
</organism>
<dbReference type="InterPro" id="IPR000704">
    <property type="entry name" value="Casein_kinase_II_reg-sub"/>
</dbReference>
<dbReference type="PANTHER" id="PTHR11740">
    <property type="entry name" value="CASEIN KINASE II SUBUNIT BETA"/>
    <property type="match status" value="1"/>
</dbReference>
<dbReference type="SUPFAM" id="SSF57798">
    <property type="entry name" value="Casein kinase II beta subunit"/>
    <property type="match status" value="1"/>
</dbReference>
<comment type="similarity">
    <text evidence="1 3">Belongs to the casein kinase 2 subunit beta family.</text>
</comment>
<dbReference type="Proteomes" id="UP000016927">
    <property type="component" value="Unassembled WGS sequence"/>
</dbReference>
<dbReference type="GO" id="GO:0019887">
    <property type="term" value="F:protein kinase regulator activity"/>
    <property type="evidence" value="ECO:0007669"/>
    <property type="project" value="InterPro"/>
</dbReference>
<dbReference type="SMART" id="SM01085">
    <property type="entry name" value="CK_II_beta"/>
    <property type="match status" value="1"/>
</dbReference>
<name>R0MDF3_NOSB1</name>
<dbReference type="HOGENOM" id="CLU_034027_3_2_1"/>
<dbReference type="OMA" id="WIHWFCK"/>
<keyword evidence="4" id="KW-0808">Transferase</keyword>
<dbReference type="OrthoDB" id="2275560at2759"/>
<dbReference type="GO" id="GO:0005737">
    <property type="term" value="C:cytoplasm"/>
    <property type="evidence" value="ECO:0007669"/>
    <property type="project" value="TreeGrafter"/>
</dbReference>